<keyword evidence="2" id="KW-0472">Membrane</keyword>
<keyword evidence="2" id="KW-0812">Transmembrane</keyword>
<reference evidence="3 4" key="1">
    <citation type="journal article" date="2024" name="Ann. Entomol. Soc. Am.">
        <title>Genomic analyses of the southern and eastern yellowjacket wasps (Hymenoptera: Vespidae) reveal evolutionary signatures of social life.</title>
        <authorList>
            <person name="Catto M.A."/>
            <person name="Caine P.B."/>
            <person name="Orr S.E."/>
            <person name="Hunt B.G."/>
            <person name="Goodisman M.A.D."/>
        </authorList>
    </citation>
    <scope>NUCLEOTIDE SEQUENCE [LARGE SCALE GENOMIC DNA]</scope>
    <source>
        <strain evidence="3">232</strain>
        <tissue evidence="3">Head and thorax</tissue>
    </source>
</reference>
<accession>A0ABD2BZT4</accession>
<dbReference type="Proteomes" id="UP001607303">
    <property type="component" value="Unassembled WGS sequence"/>
</dbReference>
<dbReference type="EMBL" id="JAYRBN010000063">
    <property type="protein sequence ID" value="KAL2738275.1"/>
    <property type="molecule type" value="Genomic_DNA"/>
</dbReference>
<organism evidence="3 4">
    <name type="scientific">Vespula maculifrons</name>
    <name type="common">Eastern yellow jacket</name>
    <name type="synonym">Wasp</name>
    <dbReference type="NCBI Taxonomy" id="7453"/>
    <lineage>
        <taxon>Eukaryota</taxon>
        <taxon>Metazoa</taxon>
        <taxon>Ecdysozoa</taxon>
        <taxon>Arthropoda</taxon>
        <taxon>Hexapoda</taxon>
        <taxon>Insecta</taxon>
        <taxon>Pterygota</taxon>
        <taxon>Neoptera</taxon>
        <taxon>Endopterygota</taxon>
        <taxon>Hymenoptera</taxon>
        <taxon>Apocrita</taxon>
        <taxon>Aculeata</taxon>
        <taxon>Vespoidea</taxon>
        <taxon>Vespidae</taxon>
        <taxon>Vespinae</taxon>
        <taxon>Vespula</taxon>
    </lineage>
</organism>
<protein>
    <submittedName>
        <fullName evidence="3">Uncharacterized protein</fullName>
    </submittedName>
</protein>
<evidence type="ECO:0000313" key="4">
    <source>
        <dbReference type="Proteomes" id="UP001607303"/>
    </source>
</evidence>
<sequence length="153" mass="17052">MRLVRSPTVNKRWEHFIKLSTTSFNKKQVYTSSQCTGVSQRVLENEWAKTRSRIFRRTLDNARNLKWSGGSRIVFYGDTSSNCSSINSSSNSSSSSSSNKRRKNDNKVATRFGKVESLRKICSNSNTSSSVVIEIVIVVVVVVAAVVLEVVVV</sequence>
<evidence type="ECO:0000313" key="3">
    <source>
        <dbReference type="EMBL" id="KAL2738275.1"/>
    </source>
</evidence>
<name>A0ABD2BZT4_VESMC</name>
<gene>
    <name evidence="3" type="ORF">V1477_011634</name>
</gene>
<feature type="compositionally biased region" description="Low complexity" evidence="1">
    <location>
        <begin position="86"/>
        <end position="98"/>
    </location>
</feature>
<evidence type="ECO:0000256" key="1">
    <source>
        <dbReference type="SAM" id="MobiDB-lite"/>
    </source>
</evidence>
<dbReference type="AlphaFoldDB" id="A0ABD2BZT4"/>
<keyword evidence="2" id="KW-1133">Transmembrane helix</keyword>
<proteinExistence type="predicted"/>
<feature type="transmembrane region" description="Helical" evidence="2">
    <location>
        <begin position="131"/>
        <end position="152"/>
    </location>
</feature>
<feature type="region of interest" description="Disordered" evidence="1">
    <location>
        <begin position="86"/>
        <end position="106"/>
    </location>
</feature>
<comment type="caution">
    <text evidence="3">The sequence shown here is derived from an EMBL/GenBank/DDBJ whole genome shotgun (WGS) entry which is preliminary data.</text>
</comment>
<evidence type="ECO:0000256" key="2">
    <source>
        <dbReference type="SAM" id="Phobius"/>
    </source>
</evidence>
<keyword evidence="4" id="KW-1185">Reference proteome</keyword>